<gene>
    <name evidence="4" type="ORF">CAOG_007935</name>
</gene>
<proteinExistence type="predicted"/>
<feature type="domain" description="HTH myb-type" evidence="3">
    <location>
        <begin position="495"/>
        <end position="552"/>
    </location>
</feature>
<dbReference type="PROSITE" id="PS51294">
    <property type="entry name" value="HTH_MYB"/>
    <property type="match status" value="1"/>
</dbReference>
<evidence type="ECO:0000313" key="5">
    <source>
        <dbReference type="Proteomes" id="UP000008743"/>
    </source>
</evidence>
<reference evidence="5" key="1">
    <citation type="submission" date="2011-02" db="EMBL/GenBank/DDBJ databases">
        <title>The Genome Sequence of Capsaspora owczarzaki ATCC 30864.</title>
        <authorList>
            <person name="Russ C."/>
            <person name="Cuomo C."/>
            <person name="Burger G."/>
            <person name="Gray M.W."/>
            <person name="Holland P.W.H."/>
            <person name="King N."/>
            <person name="Lang F.B.F."/>
            <person name="Roger A.J."/>
            <person name="Ruiz-Trillo I."/>
            <person name="Young S.K."/>
            <person name="Zeng Q."/>
            <person name="Gargeya S."/>
            <person name="Alvarado L."/>
            <person name="Berlin A."/>
            <person name="Chapman S.B."/>
            <person name="Chen Z."/>
            <person name="Freedman E."/>
            <person name="Gellesch M."/>
            <person name="Goldberg J."/>
            <person name="Griggs A."/>
            <person name="Gujja S."/>
            <person name="Heilman E."/>
            <person name="Heiman D."/>
            <person name="Howarth C."/>
            <person name="Mehta T."/>
            <person name="Neiman D."/>
            <person name="Pearson M."/>
            <person name="Roberts A."/>
            <person name="Saif S."/>
            <person name="Shea T."/>
            <person name="Shenoy N."/>
            <person name="Sisk P."/>
            <person name="Stolte C."/>
            <person name="Sykes S."/>
            <person name="White J."/>
            <person name="Yandava C."/>
            <person name="Haas B."/>
            <person name="Nusbaum C."/>
            <person name="Birren B."/>
        </authorList>
    </citation>
    <scope>NUCLEOTIDE SEQUENCE</scope>
    <source>
        <strain evidence="5">ATCC 30864</strain>
    </source>
</reference>
<dbReference type="OrthoDB" id="608866at2759"/>
<sequence>MPSTRNKASAAATASKKASAAAAASAASDDDDISAQDMVSDTQDAETATIMDAIAQWVYYRILMDNIEGVPPSVAGLAIAVANFHASPSSEVLVRKNMAKIAGLLRTHAAPTSSACVDAIKLAASAFEDLALSLTEALDMRQEIFSLGVEFRVQICLHGIRNKTPTKELARQFHENIDELFPTHAADATDIDPAFTAVVAKTREEMLKVGAQTFPTGSSAKDVPHALLTKHNWAGFAARVMQFLGAVNDSMPPLLLVSLVTKPSASNEPLNATNGAQPKLTASMLHRVYTDLLGGSNDRWEKVVTQTKLPGNVVASSTAPAAPQHAASSSRAQASSSISADTSTTLRALEAQSRALLNTGRDPLADVDPQFRKSSRSDQPSSRFDESDDHNEERILDQVRQRQGIQPSTRPSPPVAEVTSARRRTAADAALDDANNSAASPRGKQPRLAAETNQRSSGNVSSSSTPSKPSHPFRIPSTFTPPSAHSPQSSNEQKDESRARVRWSDVEVRNLIDGFRRFGKSWTQILGKYKFASSRTSVDLKDKFRNLEKAGQI</sequence>
<evidence type="ECO:0000259" key="2">
    <source>
        <dbReference type="PROSITE" id="PS50090"/>
    </source>
</evidence>
<organism evidence="4 5">
    <name type="scientific">Capsaspora owczarzaki (strain ATCC 30864)</name>
    <dbReference type="NCBI Taxonomy" id="595528"/>
    <lineage>
        <taxon>Eukaryota</taxon>
        <taxon>Filasterea</taxon>
        <taxon>Capsaspora</taxon>
    </lineage>
</organism>
<dbReference type="SMART" id="SM00717">
    <property type="entry name" value="SANT"/>
    <property type="match status" value="1"/>
</dbReference>
<feature type="region of interest" description="Disordered" evidence="1">
    <location>
        <begin position="315"/>
        <end position="340"/>
    </location>
</feature>
<evidence type="ECO:0000313" key="4">
    <source>
        <dbReference type="EMBL" id="KJE97853.1"/>
    </source>
</evidence>
<dbReference type="SUPFAM" id="SSF46689">
    <property type="entry name" value="Homeodomain-like"/>
    <property type="match status" value="1"/>
</dbReference>
<feature type="compositionally biased region" description="Low complexity" evidence="1">
    <location>
        <begin position="456"/>
        <end position="472"/>
    </location>
</feature>
<name>A0A0D2WY94_CAPO3</name>
<keyword evidence="5" id="KW-1185">Reference proteome</keyword>
<dbReference type="Pfam" id="PF00249">
    <property type="entry name" value="Myb_DNA-binding"/>
    <property type="match status" value="1"/>
</dbReference>
<evidence type="ECO:0000259" key="3">
    <source>
        <dbReference type="PROSITE" id="PS51294"/>
    </source>
</evidence>
<dbReference type="AlphaFoldDB" id="A0A0D2WY94"/>
<dbReference type="InterPro" id="IPR009057">
    <property type="entry name" value="Homeodomain-like_sf"/>
</dbReference>
<protein>
    <submittedName>
        <fullName evidence="4">Uncharacterized protein</fullName>
    </submittedName>
</protein>
<dbReference type="Gene3D" id="1.10.10.60">
    <property type="entry name" value="Homeodomain-like"/>
    <property type="match status" value="1"/>
</dbReference>
<dbReference type="CDD" id="cd11660">
    <property type="entry name" value="SANT_TRF"/>
    <property type="match status" value="1"/>
</dbReference>
<dbReference type="InterPro" id="IPR001005">
    <property type="entry name" value="SANT/Myb"/>
</dbReference>
<feature type="domain" description="Myb-like" evidence="2">
    <location>
        <begin position="495"/>
        <end position="548"/>
    </location>
</feature>
<feature type="compositionally biased region" description="Polar residues" evidence="1">
    <location>
        <begin position="477"/>
        <end position="491"/>
    </location>
</feature>
<dbReference type="PROSITE" id="PS50090">
    <property type="entry name" value="MYB_LIKE"/>
    <property type="match status" value="1"/>
</dbReference>
<accession>A0A0D2WY94</accession>
<dbReference type="EMBL" id="KE346375">
    <property type="protein sequence ID" value="KJE97853.1"/>
    <property type="molecule type" value="Genomic_DNA"/>
</dbReference>
<dbReference type="InParanoid" id="A0A0D2WY94"/>
<dbReference type="Proteomes" id="UP000008743">
    <property type="component" value="Unassembled WGS sequence"/>
</dbReference>
<dbReference type="PANTHER" id="PTHR46993:SF6">
    <property type="entry name" value="MYB TRANSCRIPTION FACTOR"/>
    <property type="match status" value="1"/>
</dbReference>
<feature type="region of interest" description="Disordered" evidence="1">
    <location>
        <begin position="357"/>
        <end position="500"/>
    </location>
</feature>
<feature type="compositionally biased region" description="Basic and acidic residues" evidence="1">
    <location>
        <begin position="391"/>
        <end position="400"/>
    </location>
</feature>
<dbReference type="InterPro" id="IPR017930">
    <property type="entry name" value="Myb_dom"/>
</dbReference>
<feature type="compositionally biased region" description="Low complexity" evidence="1">
    <location>
        <begin position="427"/>
        <end position="440"/>
    </location>
</feature>
<dbReference type="PANTHER" id="PTHR46993">
    <property type="entry name" value="MYB TRANSCRIPTION FACTOR"/>
    <property type="match status" value="1"/>
</dbReference>
<evidence type="ECO:0000256" key="1">
    <source>
        <dbReference type="SAM" id="MobiDB-lite"/>
    </source>
</evidence>